<organism evidence="1">
    <name type="scientific">viral metagenome</name>
    <dbReference type="NCBI Taxonomy" id="1070528"/>
    <lineage>
        <taxon>unclassified sequences</taxon>
        <taxon>metagenomes</taxon>
        <taxon>organismal metagenomes</taxon>
    </lineage>
</organism>
<protein>
    <submittedName>
        <fullName evidence="1">Uncharacterized protein</fullName>
    </submittedName>
</protein>
<evidence type="ECO:0000313" key="1">
    <source>
        <dbReference type="EMBL" id="QHS84160.1"/>
    </source>
</evidence>
<reference evidence="1" key="1">
    <citation type="journal article" date="2020" name="Nature">
        <title>Giant virus diversity and host interactions through global metagenomics.</title>
        <authorList>
            <person name="Schulz F."/>
            <person name="Roux S."/>
            <person name="Paez-Espino D."/>
            <person name="Jungbluth S."/>
            <person name="Walsh D.A."/>
            <person name="Denef V.J."/>
            <person name="McMahon K.D."/>
            <person name="Konstantinidis K.T."/>
            <person name="Eloe-Fadrosh E.A."/>
            <person name="Kyrpides N.C."/>
            <person name="Woyke T."/>
        </authorList>
    </citation>
    <scope>NUCLEOTIDE SEQUENCE</scope>
    <source>
        <strain evidence="1">GVMAG-S-ERX555965-48</strain>
    </source>
</reference>
<name>A0A6C0AXT3_9ZZZZ</name>
<dbReference type="EMBL" id="MN738773">
    <property type="protein sequence ID" value="QHS84160.1"/>
    <property type="molecule type" value="Genomic_DNA"/>
</dbReference>
<dbReference type="AlphaFoldDB" id="A0A6C0AXT3"/>
<proteinExistence type="predicted"/>
<accession>A0A6C0AXT3</accession>
<sequence>MHYFVFESINGYNGNVRLGRIYEISQIDTKRYLLEVYTDLIELSYIFRKFSRHVKYYLKIRRAMKRFRIEHLFLVETGQATWRQLLFYDL</sequence>